<dbReference type="RefSeq" id="WP_013840659.1">
    <property type="nucleotide sequence ID" value="NC_015589.1"/>
</dbReference>
<keyword evidence="2" id="KW-0813">Transport</keyword>
<keyword evidence="7 8" id="KW-0472">Membrane</keyword>
<evidence type="ECO:0000256" key="1">
    <source>
        <dbReference type="ARBA" id="ARBA00004651"/>
    </source>
</evidence>
<evidence type="ECO:0000256" key="3">
    <source>
        <dbReference type="ARBA" id="ARBA00022475"/>
    </source>
</evidence>
<comment type="subcellular location">
    <subcellularLocation>
        <location evidence="1">Cell membrane</location>
        <topology evidence="1">Multi-pass membrane protein</topology>
    </subcellularLocation>
</comment>
<dbReference type="InterPro" id="IPR001991">
    <property type="entry name" value="Na-dicarboxylate_symporter"/>
</dbReference>
<dbReference type="PRINTS" id="PR00173">
    <property type="entry name" value="EDTRNSPORT"/>
</dbReference>
<keyword evidence="3" id="KW-1003">Cell membrane</keyword>
<keyword evidence="5" id="KW-0769">Symport</keyword>
<dbReference type="GO" id="GO:0070778">
    <property type="term" value="P:L-aspartate transmembrane transport"/>
    <property type="evidence" value="ECO:0007669"/>
    <property type="project" value="TreeGrafter"/>
</dbReference>
<dbReference type="GO" id="GO:0015366">
    <property type="term" value="F:malate:proton symporter activity"/>
    <property type="evidence" value="ECO:0007669"/>
    <property type="project" value="TreeGrafter"/>
</dbReference>
<dbReference type="PROSITE" id="PS00713">
    <property type="entry name" value="NA_DICARBOXYL_SYMP_1"/>
    <property type="match status" value="1"/>
</dbReference>
<dbReference type="GO" id="GO:0015138">
    <property type="term" value="F:fumarate transmembrane transporter activity"/>
    <property type="evidence" value="ECO:0007669"/>
    <property type="project" value="TreeGrafter"/>
</dbReference>
<dbReference type="eggNOG" id="COG1301">
    <property type="taxonomic scope" value="Bacteria"/>
</dbReference>
<feature type="transmembrane region" description="Helical" evidence="8">
    <location>
        <begin position="303"/>
        <end position="323"/>
    </location>
</feature>
<dbReference type="STRING" id="696281.Desru_0599"/>
<sequence length="433" mass="45974">MNKVKKLLSTLYVQVIIAIVLGVLLGHFYPELGVGAKPLGDMFIKLIKMVITPIVFVTVVLGIAGVGDLKKVGQLGIKTLVYFEVISTIALLIGLVVVNVLQPGAGMNVDVASLKGAADSIVTTAKPAEHTPGLMGFILDLIPSNVVDSFAKGNILQVLVFAILFAFAMSGLGEHGQRMHTFLHDISDILFKIVGFVMKVAPIGAFGAIGFTTGKYGIESLWSLGKLMGGFYLTCILFVVFVLGAVTVWSRVSLWKLIKYFKEELLITLGTATTEAVMPRLLVKLEKLGCSKSVTGLVIPTGYSFNLDGAAIYFTMAAVFIAQATNTPIDISHQLMLLAVLMVTSKGGAGVVGSAFVVLGATLASMGTIPVEGMALILGIDRFMNEARALTNMVGNTVATIAVSKWQGEFDLEKYHQAIADMEAGKIDEGIPA</sequence>
<feature type="transmembrane region" description="Helical" evidence="8">
    <location>
        <begin position="7"/>
        <end position="29"/>
    </location>
</feature>
<evidence type="ECO:0000256" key="5">
    <source>
        <dbReference type="ARBA" id="ARBA00022847"/>
    </source>
</evidence>
<dbReference type="PROSITE" id="PS00714">
    <property type="entry name" value="NA_DICARBOXYL_SYMP_2"/>
    <property type="match status" value="1"/>
</dbReference>
<reference evidence="9 10" key="2">
    <citation type="journal article" date="2012" name="Stand. Genomic Sci.">
        <title>Complete genome sequence of the sulfate-reducing firmicute Desulfotomaculum ruminis type strain (DL(T)).</title>
        <authorList>
            <person name="Spring S."/>
            <person name="Visser M."/>
            <person name="Lu M."/>
            <person name="Copeland A."/>
            <person name="Lapidus A."/>
            <person name="Lucas S."/>
            <person name="Cheng J.F."/>
            <person name="Han C."/>
            <person name="Tapia R."/>
            <person name="Goodwin L.A."/>
            <person name="Pitluck S."/>
            <person name="Ivanova N."/>
            <person name="Land M."/>
            <person name="Hauser L."/>
            <person name="Larimer F."/>
            <person name="Rohde M."/>
            <person name="Goker M."/>
            <person name="Detter J.C."/>
            <person name="Kyrpides N.C."/>
            <person name="Woyke T."/>
            <person name="Schaap P.J."/>
            <person name="Plugge C.M."/>
            <person name="Muyzer G."/>
            <person name="Kuever J."/>
            <person name="Pereira I.A."/>
            <person name="Parshina S.N."/>
            <person name="Bernier-Latmani R."/>
            <person name="Stams A.J."/>
            <person name="Klenk H.P."/>
        </authorList>
    </citation>
    <scope>NUCLEOTIDE SEQUENCE [LARGE SCALE GENOMIC DNA]</scope>
    <source>
        <strain evidence="10">ATCC 23193 / DSM 2154 / NCIB 8452 / DL</strain>
    </source>
</reference>
<protein>
    <submittedName>
        <fullName evidence="9">Sodium:dicarboxylate symporter</fullName>
    </submittedName>
</protein>
<evidence type="ECO:0000256" key="6">
    <source>
        <dbReference type="ARBA" id="ARBA00022989"/>
    </source>
</evidence>
<evidence type="ECO:0000313" key="10">
    <source>
        <dbReference type="Proteomes" id="UP000009234"/>
    </source>
</evidence>
<dbReference type="Pfam" id="PF00375">
    <property type="entry name" value="SDF"/>
    <property type="match status" value="1"/>
</dbReference>
<evidence type="ECO:0000256" key="7">
    <source>
        <dbReference type="ARBA" id="ARBA00023136"/>
    </source>
</evidence>
<gene>
    <name evidence="9" type="ordered locus">Desru_0599</name>
</gene>
<accession>F6DSR5</accession>
<dbReference type="HOGENOM" id="CLU_019375_7_0_9"/>
<dbReference type="GO" id="GO:0015141">
    <property type="term" value="F:succinate transmembrane transporter activity"/>
    <property type="evidence" value="ECO:0007669"/>
    <property type="project" value="TreeGrafter"/>
</dbReference>
<evidence type="ECO:0000313" key="9">
    <source>
        <dbReference type="EMBL" id="AEG58884.1"/>
    </source>
</evidence>
<keyword evidence="10" id="KW-1185">Reference proteome</keyword>
<feature type="transmembrane region" description="Helical" evidence="8">
    <location>
        <begin position="155"/>
        <end position="172"/>
    </location>
</feature>
<dbReference type="GO" id="GO:0005886">
    <property type="term" value="C:plasma membrane"/>
    <property type="evidence" value="ECO:0007669"/>
    <property type="project" value="UniProtKB-SubCell"/>
</dbReference>
<evidence type="ECO:0000256" key="2">
    <source>
        <dbReference type="ARBA" id="ARBA00022448"/>
    </source>
</evidence>
<dbReference type="InterPro" id="IPR036458">
    <property type="entry name" value="Na:dicarbo_symporter_sf"/>
</dbReference>
<feature type="transmembrane region" description="Helical" evidence="8">
    <location>
        <begin position="335"/>
        <end position="357"/>
    </location>
</feature>
<dbReference type="NCBIfam" id="NF002461">
    <property type="entry name" value="PRK01663.1"/>
    <property type="match status" value="1"/>
</dbReference>
<keyword evidence="4 8" id="KW-0812">Transmembrane</keyword>
<keyword evidence="6 8" id="KW-1133">Transmembrane helix</keyword>
<evidence type="ECO:0000256" key="4">
    <source>
        <dbReference type="ARBA" id="ARBA00022692"/>
    </source>
</evidence>
<reference evidence="10" key="1">
    <citation type="submission" date="2011-05" db="EMBL/GenBank/DDBJ databases">
        <title>Complete sequence of Desulfotomaculum ruminis DSM 2154.</title>
        <authorList>
            <person name="Lucas S."/>
            <person name="Copeland A."/>
            <person name="Lapidus A."/>
            <person name="Cheng J.-F."/>
            <person name="Goodwin L."/>
            <person name="Pitluck S."/>
            <person name="Lu M."/>
            <person name="Detter J.C."/>
            <person name="Han C."/>
            <person name="Tapia R."/>
            <person name="Land M."/>
            <person name="Hauser L."/>
            <person name="Kyrpides N."/>
            <person name="Ivanova N."/>
            <person name="Mikhailova N."/>
            <person name="Pagani I."/>
            <person name="Stams A.J.M."/>
            <person name="Plugge C.M."/>
            <person name="Muyzer G."/>
            <person name="Kuever J."/>
            <person name="Parshina S.N."/>
            <person name="Ivanova A.E."/>
            <person name="Nazina T.N."/>
            <person name="Brambilla E."/>
            <person name="Spring S."/>
            <person name="Klenk H.-P."/>
            <person name="Woyke T."/>
        </authorList>
    </citation>
    <scope>NUCLEOTIDE SEQUENCE [LARGE SCALE GENOMIC DNA]</scope>
    <source>
        <strain evidence="10">ATCC 23193 / DSM 2154 / NCIB 8452 / DL</strain>
    </source>
</reference>
<dbReference type="Gene3D" id="1.10.3860.10">
    <property type="entry name" value="Sodium:dicarboxylate symporter"/>
    <property type="match status" value="1"/>
</dbReference>
<feature type="transmembrane region" description="Helical" evidence="8">
    <location>
        <begin position="81"/>
        <end position="101"/>
    </location>
</feature>
<feature type="transmembrane region" description="Helical" evidence="8">
    <location>
        <begin position="231"/>
        <end position="252"/>
    </location>
</feature>
<dbReference type="OrthoDB" id="9768885at2"/>
<evidence type="ECO:0000256" key="8">
    <source>
        <dbReference type="SAM" id="Phobius"/>
    </source>
</evidence>
<feature type="transmembrane region" description="Helical" evidence="8">
    <location>
        <begin position="49"/>
        <end position="69"/>
    </location>
</feature>
<dbReference type="SUPFAM" id="SSF118215">
    <property type="entry name" value="Proton glutamate symport protein"/>
    <property type="match status" value="1"/>
</dbReference>
<dbReference type="InterPro" id="IPR018107">
    <property type="entry name" value="Na-dicarboxylate_symporter_CS"/>
</dbReference>
<dbReference type="Proteomes" id="UP000009234">
    <property type="component" value="Chromosome"/>
</dbReference>
<name>F6DSR5_DESRL</name>
<organism evidence="9 10">
    <name type="scientific">Desulforamulus ruminis (strain ATCC 23193 / DSM 2154 / NCIMB 8452 / DL)</name>
    <name type="common">Desulfotomaculum ruminis</name>
    <dbReference type="NCBI Taxonomy" id="696281"/>
    <lineage>
        <taxon>Bacteria</taxon>
        <taxon>Bacillati</taxon>
        <taxon>Bacillota</taxon>
        <taxon>Clostridia</taxon>
        <taxon>Eubacteriales</taxon>
        <taxon>Peptococcaceae</taxon>
        <taxon>Desulforamulus</taxon>
    </lineage>
</organism>
<dbReference type="PANTHER" id="PTHR42865:SF1">
    <property type="entry name" value="AEROBIC C4-DICARBOXYLATE TRANSPORT PROTEIN"/>
    <property type="match status" value="1"/>
</dbReference>
<dbReference type="AlphaFoldDB" id="F6DSR5"/>
<dbReference type="EMBL" id="CP002780">
    <property type="protein sequence ID" value="AEG58884.1"/>
    <property type="molecule type" value="Genomic_DNA"/>
</dbReference>
<proteinExistence type="predicted"/>
<dbReference type="FunFam" id="1.10.3860.10:FF:000001">
    <property type="entry name" value="C4-dicarboxylate transport protein"/>
    <property type="match status" value="1"/>
</dbReference>
<dbReference type="PANTHER" id="PTHR42865">
    <property type="entry name" value="PROTON/GLUTAMATE-ASPARTATE SYMPORTER"/>
    <property type="match status" value="1"/>
</dbReference>
<dbReference type="KEGG" id="dru:Desru_0599"/>
<feature type="transmembrane region" description="Helical" evidence="8">
    <location>
        <begin position="193"/>
        <end position="211"/>
    </location>
</feature>